<evidence type="ECO:0000313" key="2">
    <source>
        <dbReference type="Proteomes" id="UP000001520"/>
    </source>
</evidence>
<dbReference type="RefSeq" id="WP_013009089.1">
    <property type="nucleotide sequence ID" value="NC_013940.1"/>
</dbReference>
<proteinExistence type="predicted"/>
<dbReference type="AlphaFoldDB" id="D3PF85"/>
<sequence length="1052" mass="124925">MSNISNLNVKEYLQDKYFYINDETFRQTVNYLVNVSDLNLNEAFSVILDLSDLLKTPQNLTVLTYFIYNFLNKAYEELKLPFLHNKISIDKNLLNDFCKINLNSYILPFNNFSHRYLTNSKIKYILNRIQFNIKNRIKNTHIMNLSDIDQISDKEFIYLIGEIQQAFRYEINIHKFHKYADLMAAHVAKLIEIYHQKRQNKESLPYETYKYFLDKDVYNTLIKSYNTYVKVKDIFKKLIDFTNTQFINNIDKFKQEYIEKLRQIYKDPVLKDIKLIKNLFNDIVNICNNFAFILNTYYHEVILQDKNIFNDKTDYNIVNLNLTNIHKIISNNINNYFSFGLYIEPEQIKQELFKQLGVTSKDVNIEFLFYISKEDLVKLFSNINDQIDLSKFNCLLIVKDKSTNNLKTIQKLSYENLLNYVEIENINKGKFIISDLDINTKLMDVINKGGFILQQEQSELVSILKDRLFGEIQTKQFTYEKFKEYLNNVFQNIQIGKRVGVIYFPIMSNQYDFELQNYMRDSSYYDLNRNILYDNINYNYWKNLKESSLKETNITLKDNEKISSNNVLVNYDEFLFKHSYLSNFDYFIKGQSDSLDNNDLISNFINILESSLDNFQLDIKKAETSFSDKNSDKQTRFQEAKLTIETVLSKMKNIELALKSKKTELKLPETGNYIKLNSIDSFLKNNVFNISKNTKTLDLNYVNLPLNTLDVDFKFFDNIRTKIFFPNYITFNLENNKVQNNIVGINNKIFNYNYNIEQSLSRGALINYLKQVEAGYNLFESKYRKIYLDIFYRKLRKYLKYKTDLLGDLLNLKQLGSISRGLDSIKKEILLDPLIYTLNHPFFYKDIFNLKSINLIGNYLYNEKFYVLNSSYFMNYRTVVLDYFGNNVDSSLFSRLSNFYDLITSSKTGYIDIQNIENLITKAVLNNFSYPVEFLSLNISTEVINTLIKGNNPLAIDSLFENLRSIYEDFLEIILFANFLQDYYMRDIDYGYSSDNYGKKLLKIIYNLANIINKNQIIEKLDILEKYFNNFILVNKELLDIYNEQQTILNMR</sequence>
<name>D3PF85_DEFDS</name>
<dbReference type="KEGG" id="ddf:DEFDS_P257"/>
<gene>
    <name evidence="1" type="ordered locus">DEFDS_P257</name>
</gene>
<keyword evidence="2" id="KW-1185">Reference proteome</keyword>
<reference evidence="1 2" key="1">
    <citation type="journal article" date="2010" name="DNA Res.">
        <title>Bacterial lifestyle in a deep-sea hydrothermal vent chimney revealed by the genome sequence of the thermophilic bacterium Deferribacter desulfuricans SSM1.</title>
        <authorList>
            <person name="Takaki Y."/>
            <person name="Shimamura S."/>
            <person name="Nakagawa S."/>
            <person name="Fukuhara Y."/>
            <person name="Horikawa H."/>
            <person name="Ankai A."/>
            <person name="Harada T."/>
            <person name="Hosoyama A."/>
            <person name="Oguchi A."/>
            <person name="Fukui S."/>
            <person name="Fujita N."/>
            <person name="Takami H."/>
            <person name="Takai K."/>
        </authorList>
    </citation>
    <scope>NUCLEOTIDE SEQUENCE [LARGE SCALE GENOMIC DNA]</scope>
    <source>
        <strain evidence="2">DSM 14783 / JCM 11476 / NBRC 101012 / SSM1</strain>
        <plasmid evidence="2">Plasmid megaplasmid pDF308</plasmid>
    </source>
</reference>
<dbReference type="Proteomes" id="UP000001520">
    <property type="component" value="Plasmid megaplasmid pDF308"/>
</dbReference>
<accession>D3PF85</accession>
<protein>
    <submittedName>
        <fullName evidence="1">Uncharacterized protein</fullName>
    </submittedName>
</protein>
<dbReference type="HOGENOM" id="CLU_290650_0_0_0"/>
<geneLocation type="plasmid" evidence="1 2">
    <name>megaplasmid pDF308</name>
</geneLocation>
<organism evidence="1 2">
    <name type="scientific">Deferribacter desulfuricans (strain DSM 14783 / JCM 11476 / NBRC 101012 / SSM1)</name>
    <dbReference type="NCBI Taxonomy" id="639282"/>
    <lineage>
        <taxon>Bacteria</taxon>
        <taxon>Pseudomonadati</taxon>
        <taxon>Deferribacterota</taxon>
        <taxon>Deferribacteres</taxon>
        <taxon>Deferribacterales</taxon>
        <taxon>Deferribacteraceae</taxon>
        <taxon>Deferribacter</taxon>
    </lineage>
</organism>
<evidence type="ECO:0000313" key="1">
    <source>
        <dbReference type="EMBL" id="BAI81877.1"/>
    </source>
</evidence>
<dbReference type="EMBL" id="AP011530">
    <property type="protein sequence ID" value="BAI81877.1"/>
    <property type="molecule type" value="Genomic_DNA"/>
</dbReference>
<keyword evidence="1" id="KW-0614">Plasmid</keyword>